<dbReference type="GO" id="GO:0006437">
    <property type="term" value="P:tyrosyl-tRNA aminoacylation"/>
    <property type="evidence" value="ECO:0007669"/>
    <property type="project" value="UniProtKB-UniRule"/>
</dbReference>
<comment type="similarity">
    <text evidence="11">Belongs to the class-I aminoacyl-tRNA synthetase family.</text>
</comment>
<evidence type="ECO:0000256" key="6">
    <source>
        <dbReference type="ARBA" id="ARBA00022917"/>
    </source>
</evidence>
<dbReference type="PROSITE" id="PS50889">
    <property type="entry name" value="S4"/>
    <property type="match status" value="1"/>
</dbReference>
<dbReference type="PANTHER" id="PTHR11766:SF1">
    <property type="entry name" value="TYROSINE--TRNA LIGASE"/>
    <property type="match status" value="1"/>
</dbReference>
<keyword evidence="2 11" id="KW-0436">Ligase</keyword>
<organism evidence="13 14">
    <name type="scientific">Candidatus Spechtbacteria bacterium RIFCSPHIGHO2_01_FULL_43_30</name>
    <dbReference type="NCBI Taxonomy" id="1802158"/>
    <lineage>
        <taxon>Bacteria</taxon>
        <taxon>Candidatus Spechtiibacteriota</taxon>
    </lineage>
</organism>
<evidence type="ECO:0000256" key="4">
    <source>
        <dbReference type="ARBA" id="ARBA00022840"/>
    </source>
</evidence>
<dbReference type="PANTHER" id="PTHR11766">
    <property type="entry name" value="TYROSYL-TRNA SYNTHETASE"/>
    <property type="match status" value="1"/>
</dbReference>
<dbReference type="Gene3D" id="1.10.240.10">
    <property type="entry name" value="Tyrosyl-Transfer RNA Synthetase"/>
    <property type="match status" value="1"/>
</dbReference>
<dbReference type="EMBL" id="MHOD01000014">
    <property type="protein sequence ID" value="OGZ58103.1"/>
    <property type="molecule type" value="Genomic_DNA"/>
</dbReference>
<evidence type="ECO:0000256" key="2">
    <source>
        <dbReference type="ARBA" id="ARBA00022598"/>
    </source>
</evidence>
<dbReference type="InterPro" id="IPR002307">
    <property type="entry name" value="Tyr-tRNA-ligase"/>
</dbReference>
<evidence type="ECO:0000313" key="13">
    <source>
        <dbReference type="EMBL" id="OGZ58103.1"/>
    </source>
</evidence>
<evidence type="ECO:0000256" key="5">
    <source>
        <dbReference type="ARBA" id="ARBA00022884"/>
    </source>
</evidence>
<comment type="catalytic activity">
    <reaction evidence="8">
        <text>tRNA(Tyr) + L-tyrosine + ATP = L-tyrosyl-tRNA(Tyr) + AMP + diphosphate + H(+)</text>
        <dbReference type="Rhea" id="RHEA:10220"/>
        <dbReference type="Rhea" id="RHEA-COMP:9706"/>
        <dbReference type="Rhea" id="RHEA-COMP:9707"/>
        <dbReference type="ChEBI" id="CHEBI:15378"/>
        <dbReference type="ChEBI" id="CHEBI:30616"/>
        <dbReference type="ChEBI" id="CHEBI:33019"/>
        <dbReference type="ChEBI" id="CHEBI:58315"/>
        <dbReference type="ChEBI" id="CHEBI:78442"/>
        <dbReference type="ChEBI" id="CHEBI:78536"/>
        <dbReference type="ChEBI" id="CHEBI:456215"/>
        <dbReference type="EC" id="6.1.1.1"/>
    </reaction>
</comment>
<evidence type="ECO:0000259" key="12">
    <source>
        <dbReference type="Pfam" id="PF22421"/>
    </source>
</evidence>
<keyword evidence="5 10" id="KW-0694">RNA-binding</keyword>
<dbReference type="GO" id="GO:0003723">
    <property type="term" value="F:RNA binding"/>
    <property type="evidence" value="ECO:0007669"/>
    <property type="project" value="UniProtKB-KW"/>
</dbReference>
<dbReference type="STRING" id="1802158.A2827_02660"/>
<dbReference type="Gene3D" id="3.10.290.10">
    <property type="entry name" value="RNA-binding S4 domain"/>
    <property type="match status" value="1"/>
</dbReference>
<dbReference type="SUPFAM" id="SSF55174">
    <property type="entry name" value="Alpha-L RNA-binding motif"/>
    <property type="match status" value="1"/>
</dbReference>
<dbReference type="Pfam" id="PF00579">
    <property type="entry name" value="tRNA-synt_1b"/>
    <property type="match status" value="1"/>
</dbReference>
<evidence type="ECO:0000256" key="10">
    <source>
        <dbReference type="PROSITE-ProRule" id="PRU00182"/>
    </source>
</evidence>
<name>A0A1G2H6K9_9BACT</name>
<accession>A0A1G2H6K9</accession>
<gene>
    <name evidence="13" type="ORF">A2827_02660</name>
</gene>
<dbReference type="GO" id="GO:0005524">
    <property type="term" value="F:ATP binding"/>
    <property type="evidence" value="ECO:0007669"/>
    <property type="project" value="UniProtKB-KW"/>
</dbReference>
<comment type="caution">
    <text evidence="13">The sequence shown here is derived from an EMBL/GenBank/DDBJ whole genome shotgun (WGS) entry which is preliminary data.</text>
</comment>
<dbReference type="InterPro" id="IPR036986">
    <property type="entry name" value="S4_RNA-bd_sf"/>
</dbReference>
<sequence length="405" mass="46926">MPLNDAKINELLERWIQDVVPSKEEFFKKLKREKLTIYHGVDPTSPDIHLGHSTNYLLMRVFHQMGHRIVLLIGDFTAMIGDPSGRTTERVPLTEKEVKTNYKTYENQVGKILNFNSKENPIEVRHNSEWLKKLTFKDVVEIAGHFTVQQMISRDMFQKRLREGNPIGLHEFLYPLMQGYDSVALNTDAEIGGNDQLFNMMAGRDLVKDYKKKEKFIVTTKLLINPKTSKKLMSKSEGGYIAFNDSAFQMYGKTMALPDEVVANCFQLCTELDAKKIEETEKLSEKERKEALAREIVRIYYGEEEAKKAEYEFNKTFKEKRMPDQIEEFKSGEKFINITNLLIQAGIRSSKGEVRRLIEQGGVHINTKSEDLWERIDDPEKQLEACLGAVIRVGKRRFVRLSYKP</sequence>
<keyword evidence="7 11" id="KW-0030">Aminoacyl-tRNA synthetase</keyword>
<evidence type="ECO:0000256" key="1">
    <source>
        <dbReference type="ARBA" id="ARBA00013160"/>
    </source>
</evidence>
<dbReference type="PRINTS" id="PR01040">
    <property type="entry name" value="TRNASYNTHTYR"/>
</dbReference>
<keyword evidence="4 11" id="KW-0067">ATP-binding</keyword>
<reference evidence="13 14" key="1">
    <citation type="journal article" date="2016" name="Nat. Commun.">
        <title>Thousands of microbial genomes shed light on interconnected biogeochemical processes in an aquifer system.</title>
        <authorList>
            <person name="Anantharaman K."/>
            <person name="Brown C.T."/>
            <person name="Hug L.A."/>
            <person name="Sharon I."/>
            <person name="Castelle C.J."/>
            <person name="Probst A.J."/>
            <person name="Thomas B.C."/>
            <person name="Singh A."/>
            <person name="Wilkins M.J."/>
            <person name="Karaoz U."/>
            <person name="Brodie E.L."/>
            <person name="Williams K.H."/>
            <person name="Hubbard S.S."/>
            <person name="Banfield J.F."/>
        </authorList>
    </citation>
    <scope>NUCLEOTIDE SEQUENCE [LARGE SCALE GENOMIC DNA]</scope>
</reference>
<dbReference type="InterPro" id="IPR002305">
    <property type="entry name" value="aa-tRNA-synth_Ic"/>
</dbReference>
<dbReference type="Proteomes" id="UP000177932">
    <property type="component" value="Unassembled WGS sequence"/>
</dbReference>
<evidence type="ECO:0000313" key="14">
    <source>
        <dbReference type="Proteomes" id="UP000177932"/>
    </source>
</evidence>
<dbReference type="CDD" id="cd00805">
    <property type="entry name" value="TyrRS_core"/>
    <property type="match status" value="1"/>
</dbReference>
<dbReference type="AlphaFoldDB" id="A0A1G2H6K9"/>
<evidence type="ECO:0000256" key="7">
    <source>
        <dbReference type="ARBA" id="ARBA00023146"/>
    </source>
</evidence>
<keyword evidence="3 11" id="KW-0547">Nucleotide-binding</keyword>
<evidence type="ECO:0000256" key="3">
    <source>
        <dbReference type="ARBA" id="ARBA00022741"/>
    </source>
</evidence>
<dbReference type="PROSITE" id="PS00178">
    <property type="entry name" value="AA_TRNA_LIGASE_I"/>
    <property type="match status" value="1"/>
</dbReference>
<dbReference type="EC" id="6.1.1.1" evidence="1 9"/>
<dbReference type="GO" id="GO:0005829">
    <property type="term" value="C:cytosol"/>
    <property type="evidence" value="ECO:0007669"/>
    <property type="project" value="TreeGrafter"/>
</dbReference>
<dbReference type="Pfam" id="PF22421">
    <property type="entry name" value="SYY_C-terminal"/>
    <property type="match status" value="1"/>
</dbReference>
<dbReference type="Gene3D" id="3.40.50.620">
    <property type="entry name" value="HUPs"/>
    <property type="match status" value="1"/>
</dbReference>
<dbReference type="InterPro" id="IPR001412">
    <property type="entry name" value="aa-tRNA-synth_I_CS"/>
</dbReference>
<evidence type="ECO:0000256" key="11">
    <source>
        <dbReference type="RuleBase" id="RU363036"/>
    </source>
</evidence>
<dbReference type="InterPro" id="IPR054608">
    <property type="entry name" value="SYY-like_C"/>
</dbReference>
<dbReference type="SUPFAM" id="SSF52374">
    <property type="entry name" value="Nucleotidylyl transferase"/>
    <property type="match status" value="1"/>
</dbReference>
<keyword evidence="6 11" id="KW-0648">Protein biosynthesis</keyword>
<protein>
    <recommendedName>
        <fullName evidence="1 9">Tyrosine--tRNA ligase</fullName>
        <ecNumber evidence="1 9">6.1.1.1</ecNumber>
    </recommendedName>
</protein>
<dbReference type="NCBIfam" id="TIGR00234">
    <property type="entry name" value="tyrS"/>
    <property type="match status" value="1"/>
</dbReference>
<dbReference type="CDD" id="cd00165">
    <property type="entry name" value="S4"/>
    <property type="match status" value="1"/>
</dbReference>
<feature type="domain" description="Tyrosine--tRNA ligase SYY-like C-terminal" evidence="12">
    <location>
        <begin position="324"/>
        <end position="399"/>
    </location>
</feature>
<evidence type="ECO:0000256" key="9">
    <source>
        <dbReference type="NCBIfam" id="TIGR00234"/>
    </source>
</evidence>
<proteinExistence type="inferred from homology"/>
<dbReference type="InterPro" id="IPR024088">
    <property type="entry name" value="Tyr-tRNA-ligase_bac-type"/>
</dbReference>
<dbReference type="InterPro" id="IPR014729">
    <property type="entry name" value="Rossmann-like_a/b/a_fold"/>
</dbReference>
<dbReference type="GO" id="GO:0004831">
    <property type="term" value="F:tyrosine-tRNA ligase activity"/>
    <property type="evidence" value="ECO:0007669"/>
    <property type="project" value="UniProtKB-UniRule"/>
</dbReference>
<evidence type="ECO:0000256" key="8">
    <source>
        <dbReference type="ARBA" id="ARBA00048248"/>
    </source>
</evidence>